<dbReference type="SUPFAM" id="SSF51445">
    <property type="entry name" value="(Trans)glycosidases"/>
    <property type="match status" value="1"/>
</dbReference>
<reference evidence="3 4" key="1">
    <citation type="submission" date="2018-06" db="EMBL/GenBank/DDBJ databases">
        <title>NTM in soil in Japan.</title>
        <authorList>
            <person name="Ohya K."/>
        </authorList>
    </citation>
    <scope>NUCLEOTIDE SEQUENCE [LARGE SCALE GENOMIC DNA]</scope>
    <source>
        <strain evidence="3 4">GF28</strain>
    </source>
</reference>
<dbReference type="Gene3D" id="3.90.1720.10">
    <property type="entry name" value="endopeptidase domain like (from Nostoc punctiforme)"/>
    <property type="match status" value="1"/>
</dbReference>
<protein>
    <recommendedName>
        <fullName evidence="5">Glycoside hydrolase family 25</fullName>
    </recommendedName>
</protein>
<dbReference type="AlphaFoldDB" id="A0A329MC91"/>
<dbReference type="GO" id="GO:0009253">
    <property type="term" value="P:peptidoglycan catabolic process"/>
    <property type="evidence" value="ECO:0007669"/>
    <property type="project" value="InterPro"/>
</dbReference>
<evidence type="ECO:0008006" key="5">
    <source>
        <dbReference type="Google" id="ProtNLM"/>
    </source>
</evidence>
<dbReference type="OrthoDB" id="3345404at2"/>
<dbReference type="EMBL" id="QMEV01000001">
    <property type="protein sequence ID" value="RAV17524.1"/>
    <property type="molecule type" value="Genomic_DNA"/>
</dbReference>
<dbReference type="InterPro" id="IPR017853">
    <property type="entry name" value="GH"/>
</dbReference>
<accession>A0A329MC91</accession>
<evidence type="ECO:0000256" key="2">
    <source>
        <dbReference type="SAM" id="MobiDB-lite"/>
    </source>
</evidence>
<evidence type="ECO:0000313" key="3">
    <source>
        <dbReference type="EMBL" id="RAV17524.1"/>
    </source>
</evidence>
<evidence type="ECO:0000313" key="4">
    <source>
        <dbReference type="Proteomes" id="UP000250915"/>
    </source>
</evidence>
<evidence type="ECO:0000256" key="1">
    <source>
        <dbReference type="ARBA" id="ARBA00010646"/>
    </source>
</evidence>
<sequence>MAGGCANRRTPQRGIETHQRRTTTIAPAHWRRRGGGGKRMTVLQSSINWVITNFEERLGDPYVYGGVYSNGNVRQGCDCSGCAGWVLEALTKTPANMSWAHNVSTESWPYDYNTNTPAAPGTVGPYGTISVGSNPAALPADAALWVNIMHGGGGEDSHMNTMLPNGFIMESNGDDGTCTNGTGGADQNNPEWTDHWYLPGPVTADVTPVTPVTPPPVTPVLFGIDISNNNFGGPTSPNLGAIPGFVAEVVKEGFSWIEAKASEGSTFADPTFPAIYQACLANDIPVVAYHYVDTSNPDSQASNCKAALNGADVGIMLDWETNGGDFSNYEAVWHAFTNAGLTIVLEYIPQWYWESQGSPDLSAVSVKGMVSSNWVNGSGYAYNLYPGDSWGGWASYGGVTPVILQFTSQAQVAGMSLDADAFRGSLADLKALLGTTPSQGDDPLMALSSAQQEDMYNMLLFLTQSVTGDLNPSITQFLLPGSPTPVGADWGTQPNVGDQIATVAKAVADLTTAVTALSADFATTSTGLAVLQKLADLNSILQGTK</sequence>
<comment type="caution">
    <text evidence="3">The sequence shown here is derived from an EMBL/GenBank/DDBJ whole genome shotgun (WGS) entry which is preliminary data.</text>
</comment>
<dbReference type="Pfam" id="PF01183">
    <property type="entry name" value="Glyco_hydro_25"/>
    <property type="match status" value="1"/>
</dbReference>
<gene>
    <name evidence="3" type="ORF">DQP57_00425</name>
</gene>
<dbReference type="Gene3D" id="3.20.20.80">
    <property type="entry name" value="Glycosidases"/>
    <property type="match status" value="1"/>
</dbReference>
<organism evidence="3 4">
    <name type="scientific">Mycobacterium colombiense</name>
    <dbReference type="NCBI Taxonomy" id="339268"/>
    <lineage>
        <taxon>Bacteria</taxon>
        <taxon>Bacillati</taxon>
        <taxon>Actinomycetota</taxon>
        <taxon>Actinomycetes</taxon>
        <taxon>Mycobacteriales</taxon>
        <taxon>Mycobacteriaceae</taxon>
        <taxon>Mycobacterium</taxon>
        <taxon>Mycobacterium avium complex (MAC)</taxon>
    </lineage>
</organism>
<feature type="region of interest" description="Disordered" evidence="2">
    <location>
        <begin position="1"/>
        <end position="22"/>
    </location>
</feature>
<dbReference type="Proteomes" id="UP000250915">
    <property type="component" value="Unassembled WGS sequence"/>
</dbReference>
<proteinExistence type="inferred from homology"/>
<dbReference type="GO" id="GO:0003796">
    <property type="term" value="F:lysozyme activity"/>
    <property type="evidence" value="ECO:0007669"/>
    <property type="project" value="InterPro"/>
</dbReference>
<name>A0A329MC91_9MYCO</name>
<dbReference type="InterPro" id="IPR002053">
    <property type="entry name" value="Glyco_hydro_25"/>
</dbReference>
<comment type="similarity">
    <text evidence="1">Belongs to the glycosyl hydrolase 25 family.</text>
</comment>
<dbReference type="GO" id="GO:0016998">
    <property type="term" value="P:cell wall macromolecule catabolic process"/>
    <property type="evidence" value="ECO:0007669"/>
    <property type="project" value="InterPro"/>
</dbReference>